<name>A0ABT3IZA5_9RHOB</name>
<gene>
    <name evidence="2" type="ORF">OM960_03900</name>
</gene>
<evidence type="ECO:0000256" key="1">
    <source>
        <dbReference type="SAM" id="Phobius"/>
    </source>
</evidence>
<dbReference type="Proteomes" id="UP001207582">
    <property type="component" value="Unassembled WGS sequence"/>
</dbReference>
<keyword evidence="1" id="KW-0472">Membrane</keyword>
<reference evidence="2 3" key="1">
    <citation type="submission" date="2022-10" db="EMBL/GenBank/DDBJ databases">
        <title>Defluviimonas sp. CAU 1641 isolated from mud.</title>
        <authorList>
            <person name="Kim W."/>
        </authorList>
    </citation>
    <scope>NUCLEOTIDE SEQUENCE [LARGE SCALE GENOMIC DNA]</scope>
    <source>
        <strain evidence="2 3">CAU 1641</strain>
    </source>
</reference>
<proteinExistence type="predicted"/>
<organism evidence="2 3">
    <name type="scientific">Defluviimonas salinarum</name>
    <dbReference type="NCBI Taxonomy" id="2992147"/>
    <lineage>
        <taxon>Bacteria</taxon>
        <taxon>Pseudomonadati</taxon>
        <taxon>Pseudomonadota</taxon>
        <taxon>Alphaproteobacteria</taxon>
        <taxon>Rhodobacterales</taxon>
        <taxon>Paracoccaceae</taxon>
        <taxon>Albidovulum</taxon>
    </lineage>
</organism>
<protein>
    <submittedName>
        <fullName evidence="2">DUF1493 family protein</fullName>
    </submittedName>
</protein>
<keyword evidence="1" id="KW-0812">Transmembrane</keyword>
<keyword evidence="3" id="KW-1185">Reference proteome</keyword>
<evidence type="ECO:0000313" key="2">
    <source>
        <dbReference type="EMBL" id="MCW3780726.1"/>
    </source>
</evidence>
<feature type="transmembrane region" description="Helical" evidence="1">
    <location>
        <begin position="122"/>
        <end position="142"/>
    </location>
</feature>
<dbReference type="RefSeq" id="WP_264771117.1">
    <property type="nucleotide sequence ID" value="NZ_JAPDOG010000002.1"/>
</dbReference>
<evidence type="ECO:0000313" key="3">
    <source>
        <dbReference type="Proteomes" id="UP001207582"/>
    </source>
</evidence>
<accession>A0ABT3IZA5</accession>
<keyword evidence="1" id="KW-1133">Transmembrane helix</keyword>
<comment type="caution">
    <text evidence="2">The sequence shown here is derived from an EMBL/GenBank/DDBJ whole genome shotgun (WGS) entry which is preliminary data.</text>
</comment>
<sequence length="143" mass="15980">MAAPGRRDVAAFVEEQLGRRLDPVAEADILAATGCDGDGDDAFAFLEAFATRFGTDLSGYRWEFHHADEGSLFDPGWPFRPPGRRVARIPISLDLLTEAAQRQIWPLYYPPHRPDRRRFDRFHLPIAVALVIAVVLVLARIAG</sequence>
<dbReference type="EMBL" id="JAPDOG010000002">
    <property type="protein sequence ID" value="MCW3780726.1"/>
    <property type="molecule type" value="Genomic_DNA"/>
</dbReference>